<keyword evidence="2" id="KW-1185">Reference proteome</keyword>
<proteinExistence type="predicted"/>
<sequence>MPATGEDASSGTVRRCLIRRGQGGRLGRMGLSERDRAILDFERSWWMEPGSKEGAIRARLGLSSTRYYQLLAVLADSDEAERYDPLVVRRLRRVRRERRRARFEGRSAGGRPQR</sequence>
<evidence type="ECO:0000313" key="1">
    <source>
        <dbReference type="EMBL" id="MST33727.1"/>
    </source>
</evidence>
<gene>
    <name evidence="1" type="ORF">GHK86_13500</name>
</gene>
<organism evidence="1 2">
    <name type="scientific">Acidiferrimicrobium australe</name>
    <dbReference type="NCBI Taxonomy" id="2664430"/>
    <lineage>
        <taxon>Bacteria</taxon>
        <taxon>Bacillati</taxon>
        <taxon>Actinomycetota</taxon>
        <taxon>Acidimicrobiia</taxon>
        <taxon>Acidimicrobiales</taxon>
        <taxon>Acidimicrobiaceae</taxon>
        <taxon>Acidiferrimicrobium</taxon>
    </lineage>
</organism>
<dbReference type="InterPro" id="IPR021678">
    <property type="entry name" value="DUF3263"/>
</dbReference>
<accession>A0ABW9QVJ9</accession>
<evidence type="ECO:0000313" key="2">
    <source>
        <dbReference type="Proteomes" id="UP000437736"/>
    </source>
</evidence>
<dbReference type="Proteomes" id="UP000437736">
    <property type="component" value="Unassembled WGS sequence"/>
</dbReference>
<reference evidence="1 2" key="1">
    <citation type="submission" date="2019-11" db="EMBL/GenBank/DDBJ databases">
        <title>Acidiferrimicrobium australis gen. nov., sp. nov., an acidophilic and obligately heterotrophic, member of the Actinobacteria that catalyses dissimilatory oxido- reduction of iron isolated from metal-rich acidic water in Chile.</title>
        <authorList>
            <person name="Gonzalez D."/>
            <person name="Huber K."/>
            <person name="Hedrich S."/>
            <person name="Rojas-Villalobos C."/>
            <person name="Quatrini R."/>
            <person name="Dinamarca M.A."/>
            <person name="Schwarz A."/>
            <person name="Canales C."/>
            <person name="Nancucheo I."/>
        </authorList>
    </citation>
    <scope>NUCLEOTIDE SEQUENCE [LARGE SCALE GENOMIC DNA]</scope>
    <source>
        <strain evidence="1 2">USS-CCA1</strain>
    </source>
</reference>
<name>A0ABW9QVJ9_9ACTN</name>
<dbReference type="EMBL" id="WJHE01000702">
    <property type="protein sequence ID" value="MST33727.1"/>
    <property type="molecule type" value="Genomic_DNA"/>
</dbReference>
<dbReference type="Pfam" id="PF11662">
    <property type="entry name" value="DUF3263"/>
    <property type="match status" value="1"/>
</dbReference>
<protein>
    <submittedName>
        <fullName evidence="1">DUF3263 domain-containing protein</fullName>
    </submittedName>
</protein>
<comment type="caution">
    <text evidence="1">The sequence shown here is derived from an EMBL/GenBank/DDBJ whole genome shotgun (WGS) entry which is preliminary data.</text>
</comment>